<reference evidence="9" key="1">
    <citation type="submission" date="2006-10" db="EMBL/GenBank/DDBJ databases">
        <authorList>
            <person name="Amadeo P."/>
            <person name="Zhao Q."/>
            <person name="Wortman J."/>
            <person name="Fraser-Liggett C."/>
            <person name="Carlton J."/>
        </authorList>
    </citation>
    <scope>NUCLEOTIDE SEQUENCE</scope>
    <source>
        <strain evidence="9">G3</strain>
    </source>
</reference>
<evidence type="ECO:0000259" key="8">
    <source>
        <dbReference type="Pfam" id="PF03941"/>
    </source>
</evidence>
<name>A2F557_TRIV3</name>
<evidence type="ECO:0000256" key="2">
    <source>
        <dbReference type="ARBA" id="ARBA00004186"/>
    </source>
</evidence>
<evidence type="ECO:0000256" key="7">
    <source>
        <dbReference type="ARBA" id="ARBA00023242"/>
    </source>
</evidence>
<evidence type="ECO:0000256" key="4">
    <source>
        <dbReference type="ARBA" id="ARBA00022490"/>
    </source>
</evidence>
<gene>
    <name evidence="9" type="ORF">TVAG_267190</name>
</gene>
<dbReference type="VEuPathDB" id="TrichDB:TVAG_267190"/>
<dbReference type="InterPro" id="IPR005635">
    <property type="entry name" value="Inner_centromere_prot_ARK-bd"/>
</dbReference>
<keyword evidence="6" id="KW-0206">Cytoskeleton</keyword>
<dbReference type="Pfam" id="PF03941">
    <property type="entry name" value="INCENP_ARK-bind"/>
    <property type="match status" value="1"/>
</dbReference>
<dbReference type="EMBL" id="DS113619">
    <property type="protein sequence ID" value="EAX99950.1"/>
    <property type="molecule type" value="Genomic_DNA"/>
</dbReference>
<dbReference type="RefSeq" id="XP_001312880.1">
    <property type="nucleotide sequence ID" value="XM_001312879.1"/>
</dbReference>
<evidence type="ECO:0000256" key="5">
    <source>
        <dbReference type="ARBA" id="ARBA00022829"/>
    </source>
</evidence>
<dbReference type="InParanoid" id="A2F557"/>
<keyword evidence="10" id="KW-1185">Reference proteome</keyword>
<keyword evidence="4" id="KW-0963">Cytoplasm</keyword>
<evidence type="ECO:0000256" key="1">
    <source>
        <dbReference type="ARBA" id="ARBA00004123"/>
    </source>
</evidence>
<dbReference type="Proteomes" id="UP000001542">
    <property type="component" value="Unassembled WGS sequence"/>
</dbReference>
<dbReference type="KEGG" id="tva:4757770"/>
<dbReference type="PANTHER" id="PTHR13142:SF1">
    <property type="entry name" value="INNER CENTROMERE PROTEIN"/>
    <property type="match status" value="1"/>
</dbReference>
<dbReference type="GO" id="GO:0005819">
    <property type="term" value="C:spindle"/>
    <property type="evidence" value="ECO:0007669"/>
    <property type="project" value="UniProtKB-SubCell"/>
</dbReference>
<keyword evidence="7" id="KW-0539">Nucleus</keyword>
<dbReference type="VEuPathDB" id="TrichDB:TVAGG3_0495800"/>
<dbReference type="eggNOG" id="ENOG502SGSW">
    <property type="taxonomic scope" value="Eukaryota"/>
</dbReference>
<sequence>MTSGVEAEVQEQLNWMQSLLSTPSTNDAASASKNKYQSQIDDLLSSIDCPAQPKSRSFQDSYTDLEIEPRPSYEPSFLTGAVPPPKEVQYRISDPVDSDYDSDCEEYYVEDAEEIRGQEIPSWARAANLIQELEKQKGVDPDKIFVGFDTSCDLNAMFEKKKKTFKVRGDSGWWAADTVTPDEEAKYKKALGLV</sequence>
<evidence type="ECO:0000313" key="10">
    <source>
        <dbReference type="Proteomes" id="UP000001542"/>
    </source>
</evidence>
<dbReference type="Gene3D" id="6.10.250.2990">
    <property type="match status" value="1"/>
</dbReference>
<dbReference type="GO" id="GO:0005634">
    <property type="term" value="C:nucleus"/>
    <property type="evidence" value="ECO:0007669"/>
    <property type="project" value="UniProtKB-SubCell"/>
</dbReference>
<dbReference type="OrthoDB" id="6123at2759"/>
<protein>
    <recommendedName>
        <fullName evidence="8">Inner centromere protein ARK-binding domain-containing protein</fullName>
    </recommendedName>
</protein>
<evidence type="ECO:0000256" key="3">
    <source>
        <dbReference type="ARBA" id="ARBA00010042"/>
    </source>
</evidence>
<keyword evidence="5" id="KW-0159">Chromosome partition</keyword>
<feature type="domain" description="Inner centromere protein ARK-binding" evidence="8">
    <location>
        <begin position="99"/>
        <end position="158"/>
    </location>
</feature>
<evidence type="ECO:0000313" key="9">
    <source>
        <dbReference type="EMBL" id="EAX99950.1"/>
    </source>
</evidence>
<dbReference type="GO" id="GO:0007059">
    <property type="term" value="P:chromosome segregation"/>
    <property type="evidence" value="ECO:0007669"/>
    <property type="project" value="UniProtKB-KW"/>
</dbReference>
<organism evidence="9 10">
    <name type="scientific">Trichomonas vaginalis (strain ATCC PRA-98 / G3)</name>
    <dbReference type="NCBI Taxonomy" id="412133"/>
    <lineage>
        <taxon>Eukaryota</taxon>
        <taxon>Metamonada</taxon>
        <taxon>Parabasalia</taxon>
        <taxon>Trichomonadida</taxon>
        <taxon>Trichomonadidae</taxon>
        <taxon>Trichomonas</taxon>
    </lineage>
</organism>
<proteinExistence type="inferred from homology"/>
<reference evidence="9" key="2">
    <citation type="journal article" date="2007" name="Science">
        <title>Draft genome sequence of the sexually transmitted pathogen Trichomonas vaginalis.</title>
        <authorList>
            <person name="Carlton J.M."/>
            <person name="Hirt R.P."/>
            <person name="Silva J.C."/>
            <person name="Delcher A.L."/>
            <person name="Schatz M."/>
            <person name="Zhao Q."/>
            <person name="Wortman J.R."/>
            <person name="Bidwell S.L."/>
            <person name="Alsmark U.C.M."/>
            <person name="Besteiro S."/>
            <person name="Sicheritz-Ponten T."/>
            <person name="Noel C.J."/>
            <person name="Dacks J.B."/>
            <person name="Foster P.G."/>
            <person name="Simillion C."/>
            <person name="Van de Peer Y."/>
            <person name="Miranda-Saavedra D."/>
            <person name="Barton G.J."/>
            <person name="Westrop G.D."/>
            <person name="Mueller S."/>
            <person name="Dessi D."/>
            <person name="Fiori P.L."/>
            <person name="Ren Q."/>
            <person name="Paulsen I."/>
            <person name="Zhang H."/>
            <person name="Bastida-Corcuera F.D."/>
            <person name="Simoes-Barbosa A."/>
            <person name="Brown M.T."/>
            <person name="Hayes R.D."/>
            <person name="Mukherjee M."/>
            <person name="Okumura C.Y."/>
            <person name="Schneider R."/>
            <person name="Smith A.J."/>
            <person name="Vanacova S."/>
            <person name="Villalvazo M."/>
            <person name="Haas B.J."/>
            <person name="Pertea M."/>
            <person name="Feldblyum T.V."/>
            <person name="Utterback T.R."/>
            <person name="Shu C.L."/>
            <person name="Osoegawa K."/>
            <person name="de Jong P.J."/>
            <person name="Hrdy I."/>
            <person name="Horvathova L."/>
            <person name="Zubacova Z."/>
            <person name="Dolezal P."/>
            <person name="Malik S.B."/>
            <person name="Logsdon J.M. Jr."/>
            <person name="Henze K."/>
            <person name="Gupta A."/>
            <person name="Wang C.C."/>
            <person name="Dunne R.L."/>
            <person name="Upcroft J.A."/>
            <person name="Upcroft P."/>
            <person name="White O."/>
            <person name="Salzberg S.L."/>
            <person name="Tang P."/>
            <person name="Chiu C.-H."/>
            <person name="Lee Y.-S."/>
            <person name="Embley T.M."/>
            <person name="Coombs G.H."/>
            <person name="Mottram J.C."/>
            <person name="Tachezy J."/>
            <person name="Fraser-Liggett C.M."/>
            <person name="Johnson P.J."/>
        </authorList>
    </citation>
    <scope>NUCLEOTIDE SEQUENCE [LARGE SCALE GENOMIC DNA]</scope>
    <source>
        <strain evidence="9">G3</strain>
    </source>
</reference>
<dbReference type="AlphaFoldDB" id="A2F557"/>
<evidence type="ECO:0000256" key="6">
    <source>
        <dbReference type="ARBA" id="ARBA00023212"/>
    </source>
</evidence>
<accession>A2F557</accession>
<comment type="similarity">
    <text evidence="3">Belongs to the INCENP family.</text>
</comment>
<comment type="subcellular location">
    <subcellularLocation>
        <location evidence="2">Cytoplasm</location>
        <location evidence="2">Cytoskeleton</location>
        <location evidence="2">Spindle</location>
    </subcellularLocation>
    <subcellularLocation>
        <location evidence="1">Nucleus</location>
    </subcellularLocation>
</comment>
<dbReference type="PANTHER" id="PTHR13142">
    <property type="entry name" value="INNER CENTROMERE PROTEIN"/>
    <property type="match status" value="1"/>
</dbReference>
<dbReference type="STRING" id="5722.A2F557"/>